<dbReference type="InterPro" id="IPR034660">
    <property type="entry name" value="DinB/YfiT-like"/>
</dbReference>
<reference evidence="1 2" key="1">
    <citation type="submission" date="2015-09" db="EMBL/GenBank/DDBJ databases">
        <title>Genome sequencing project for genomic taxonomy and phylogenomics of Bacillus-like bacteria.</title>
        <authorList>
            <person name="Liu B."/>
            <person name="Wang J."/>
            <person name="Zhu Y."/>
            <person name="Liu G."/>
            <person name="Chen Q."/>
            <person name="Chen Z."/>
            <person name="Lan J."/>
            <person name="Che J."/>
            <person name="Ge C."/>
            <person name="Shi H."/>
            <person name="Pan Z."/>
            <person name="Liu X."/>
        </authorList>
    </citation>
    <scope>NUCLEOTIDE SEQUENCE [LARGE SCALE GENOMIC DNA]</scope>
    <source>
        <strain evidence="1 2">DSM 8552</strain>
    </source>
</reference>
<proteinExistence type="predicted"/>
<dbReference type="Gene3D" id="3.10.180.10">
    <property type="entry name" value="2,3-Dihydroxybiphenyl 1,2-Dioxygenase, domain 1"/>
    <property type="match status" value="1"/>
</dbReference>
<evidence type="ECO:0008006" key="3">
    <source>
        <dbReference type="Google" id="ProtNLM"/>
    </source>
</evidence>
<evidence type="ECO:0000313" key="1">
    <source>
        <dbReference type="EMBL" id="KQL44831.1"/>
    </source>
</evidence>
<keyword evidence="2" id="KW-1185">Reference proteome</keyword>
<dbReference type="SUPFAM" id="SSF109854">
    <property type="entry name" value="DinB/YfiT-like putative metalloenzymes"/>
    <property type="match status" value="1"/>
</dbReference>
<dbReference type="EMBL" id="LJJB01000013">
    <property type="protein sequence ID" value="KQL44831.1"/>
    <property type="molecule type" value="Genomic_DNA"/>
</dbReference>
<sequence length="168" mass="19273">MSAMIGRCLRTKEFSQSLFYYEQVLEFRLEQVDETREIAVIVAPAGEPIVLAGLASDDLSEYLVDRYDAPQPGQSLYLSATDTFYAYRDRLLAREESNGEWYETEWGWERLTVTDPFGYVLTFWGGRTLTDEQILSYYDQGSERLQAALAGLEELQLDLVRAPGKWSI</sequence>
<dbReference type="InterPro" id="IPR029068">
    <property type="entry name" value="Glyas_Bleomycin-R_OHBP_Dase"/>
</dbReference>
<organism evidence="1 2">
    <name type="scientific">Brevibacillus choshinensis</name>
    <dbReference type="NCBI Taxonomy" id="54911"/>
    <lineage>
        <taxon>Bacteria</taxon>
        <taxon>Bacillati</taxon>
        <taxon>Bacillota</taxon>
        <taxon>Bacilli</taxon>
        <taxon>Bacillales</taxon>
        <taxon>Paenibacillaceae</taxon>
        <taxon>Brevibacillus</taxon>
    </lineage>
</organism>
<accession>A0ABR5N302</accession>
<dbReference type="SUPFAM" id="SSF54593">
    <property type="entry name" value="Glyoxalase/Bleomycin resistance protein/Dihydroxybiphenyl dioxygenase"/>
    <property type="match status" value="1"/>
</dbReference>
<dbReference type="Proteomes" id="UP000051063">
    <property type="component" value="Unassembled WGS sequence"/>
</dbReference>
<evidence type="ECO:0000313" key="2">
    <source>
        <dbReference type="Proteomes" id="UP000051063"/>
    </source>
</evidence>
<comment type="caution">
    <text evidence="1">The sequence shown here is derived from an EMBL/GenBank/DDBJ whole genome shotgun (WGS) entry which is preliminary data.</text>
</comment>
<protein>
    <recommendedName>
        <fullName evidence="3">VOC domain-containing protein</fullName>
    </recommendedName>
</protein>
<dbReference type="CDD" id="cd06587">
    <property type="entry name" value="VOC"/>
    <property type="match status" value="1"/>
</dbReference>
<name>A0ABR5N302_BRECH</name>
<gene>
    <name evidence="1" type="ORF">AN963_26165</name>
</gene>
<dbReference type="RefSeq" id="WP_055747424.1">
    <property type="nucleotide sequence ID" value="NZ_LJJB01000013.1"/>
</dbReference>